<protein>
    <submittedName>
        <fullName evidence="2">NAD(P)-dependent oxidoreductase</fullName>
    </submittedName>
</protein>
<dbReference type="EMBL" id="JABAIM010000002">
    <property type="protein sequence ID" value="NLR75661.1"/>
    <property type="molecule type" value="Genomic_DNA"/>
</dbReference>
<dbReference type="GO" id="GO:0016646">
    <property type="term" value="F:oxidoreductase activity, acting on the CH-NH group of donors, NAD or NADP as acceptor"/>
    <property type="evidence" value="ECO:0007669"/>
    <property type="project" value="TreeGrafter"/>
</dbReference>
<dbReference type="Proteomes" id="UP000587991">
    <property type="component" value="Unassembled WGS sequence"/>
</dbReference>
<evidence type="ECO:0000259" key="1">
    <source>
        <dbReference type="Pfam" id="PF13460"/>
    </source>
</evidence>
<dbReference type="CDD" id="cd05244">
    <property type="entry name" value="BVR-B_like_SDR_a"/>
    <property type="match status" value="1"/>
</dbReference>
<accession>A0A847S1C9</accession>
<dbReference type="Pfam" id="PF13460">
    <property type="entry name" value="NAD_binding_10"/>
    <property type="match status" value="1"/>
</dbReference>
<dbReference type="InterPro" id="IPR051606">
    <property type="entry name" value="Polyketide_Oxido-like"/>
</dbReference>
<dbReference type="InterPro" id="IPR016040">
    <property type="entry name" value="NAD(P)-bd_dom"/>
</dbReference>
<dbReference type="Gene3D" id="3.40.50.720">
    <property type="entry name" value="NAD(P)-binding Rossmann-like Domain"/>
    <property type="match status" value="1"/>
</dbReference>
<comment type="caution">
    <text evidence="2">The sequence shown here is derived from an EMBL/GenBank/DDBJ whole genome shotgun (WGS) entry which is preliminary data.</text>
</comment>
<dbReference type="PANTHER" id="PTHR43355">
    <property type="entry name" value="FLAVIN REDUCTASE (NADPH)"/>
    <property type="match status" value="1"/>
</dbReference>
<dbReference type="AlphaFoldDB" id="A0A847S1C9"/>
<keyword evidence="3" id="KW-1185">Reference proteome</keyword>
<dbReference type="InterPro" id="IPR036291">
    <property type="entry name" value="NAD(P)-bd_dom_sf"/>
</dbReference>
<sequence>MKEFSVKIALIGATGYVGSKLLPEALARGHHITAIAKNPETLPQHELLTSLCADVTDTHALSECLTGHDQVISAFNPGTDPFGSGVRALIAGVKKAGISRFLTVGGAGSLRLPSGGRVIDQPDFPAEWKAGALLTIAFLDLLHTEKELDWVFLSPSALLVPGERTGKYRVGKDDLLIDADGKSHISLEDYAVAMLDEAEKPQHHRERFTVGY</sequence>
<dbReference type="SUPFAM" id="SSF51735">
    <property type="entry name" value="NAD(P)-binding Rossmann-fold domains"/>
    <property type="match status" value="1"/>
</dbReference>
<evidence type="ECO:0000313" key="2">
    <source>
        <dbReference type="EMBL" id="NLR75661.1"/>
    </source>
</evidence>
<evidence type="ECO:0000313" key="3">
    <source>
        <dbReference type="Proteomes" id="UP000587991"/>
    </source>
</evidence>
<organism evidence="2 3">
    <name type="scientific">Leeia aquatica</name>
    <dbReference type="NCBI Taxonomy" id="2725557"/>
    <lineage>
        <taxon>Bacteria</taxon>
        <taxon>Pseudomonadati</taxon>
        <taxon>Pseudomonadota</taxon>
        <taxon>Betaproteobacteria</taxon>
        <taxon>Neisseriales</taxon>
        <taxon>Leeiaceae</taxon>
        <taxon>Leeia</taxon>
    </lineage>
</organism>
<feature type="domain" description="NAD(P)-binding" evidence="1">
    <location>
        <begin position="12"/>
        <end position="197"/>
    </location>
</feature>
<reference evidence="2 3" key="1">
    <citation type="submission" date="2020-04" db="EMBL/GenBank/DDBJ databases">
        <title>Draft genome of Leeia sp. IMCC25680.</title>
        <authorList>
            <person name="Song J."/>
            <person name="Cho J.-C."/>
        </authorList>
    </citation>
    <scope>NUCLEOTIDE SEQUENCE [LARGE SCALE GENOMIC DNA]</scope>
    <source>
        <strain evidence="2 3">IMCC25680</strain>
    </source>
</reference>
<dbReference type="PANTHER" id="PTHR43355:SF2">
    <property type="entry name" value="FLAVIN REDUCTASE (NADPH)"/>
    <property type="match status" value="1"/>
</dbReference>
<name>A0A847S1C9_9NEIS</name>
<gene>
    <name evidence="2" type="ORF">HF682_10855</name>
</gene>
<proteinExistence type="predicted"/>